<dbReference type="PANTHER" id="PTHR34236:SF1">
    <property type="entry name" value="DIMETHYL SULFOXIDE REDUCTASE TRANSCRIPTIONAL ACTIVATOR"/>
    <property type="match status" value="1"/>
</dbReference>
<dbReference type="EMBL" id="JBHTAP010000001">
    <property type="protein sequence ID" value="MFC7236099.1"/>
    <property type="molecule type" value="Genomic_DNA"/>
</dbReference>
<accession>A0ABD5ZR88</accession>
<feature type="domain" description="HTH bat-type" evidence="3">
    <location>
        <begin position="157"/>
        <end position="208"/>
    </location>
</feature>
<keyword evidence="6" id="KW-1185">Reference proteome</keyword>
<dbReference type="RefSeq" id="WP_276234251.1">
    <property type="nucleotide sequence ID" value="NZ_CP119802.1"/>
</dbReference>
<evidence type="ECO:0000313" key="6">
    <source>
        <dbReference type="Proteomes" id="UP001596398"/>
    </source>
</evidence>
<dbReference type="Pfam" id="PF04967">
    <property type="entry name" value="HTH_10"/>
    <property type="match status" value="1"/>
</dbReference>
<dbReference type="PANTHER" id="PTHR34236">
    <property type="entry name" value="DIMETHYL SULFOXIDE REDUCTASE TRANSCRIPTIONAL ACTIVATOR"/>
    <property type="match status" value="1"/>
</dbReference>
<evidence type="ECO:0000259" key="4">
    <source>
        <dbReference type="Pfam" id="PF15915"/>
    </source>
</evidence>
<protein>
    <submittedName>
        <fullName evidence="5">Helix-turn-helix domain-containing protein</fullName>
    </submittedName>
</protein>
<evidence type="ECO:0000256" key="2">
    <source>
        <dbReference type="ARBA" id="ARBA00023163"/>
    </source>
</evidence>
<feature type="domain" description="Bacterioopsin transcriptional activator GAF and HTH associated" evidence="4">
    <location>
        <begin position="12"/>
        <end position="148"/>
    </location>
</feature>
<evidence type="ECO:0000256" key="1">
    <source>
        <dbReference type="ARBA" id="ARBA00023015"/>
    </source>
</evidence>
<name>A0ABD5ZR88_9EURY</name>
<gene>
    <name evidence="5" type="ORF">ACFQJ4_12305</name>
</gene>
<dbReference type="InterPro" id="IPR031803">
    <property type="entry name" value="BAT_GAF/HTH-assoc"/>
</dbReference>
<evidence type="ECO:0000259" key="3">
    <source>
        <dbReference type="Pfam" id="PF04967"/>
    </source>
</evidence>
<evidence type="ECO:0000313" key="5">
    <source>
        <dbReference type="EMBL" id="MFC7236099.1"/>
    </source>
</evidence>
<sequence length="213" mass="22892">MVSTIDSTVTVPPDAFVLSRSLSGRPGVRVAFEREVPLSPAASTYARVSNADRDWVERRLPGEDGVAGVDVLDADADDRLVRIAWDSPVAPRPAGLPPTDATCLDAVGTDDGWRLALRFPDRDALADWYRRCGDRGIDVDVRRLREDGGTATPDGRLTDRQRTALATALDAGYFEVPRGVTLGELAARLGVSDTAASQRLRRGVSTLVEGHLG</sequence>
<keyword evidence="1" id="KW-0805">Transcription regulation</keyword>
<dbReference type="InterPro" id="IPR007050">
    <property type="entry name" value="HTH_bacterioopsin"/>
</dbReference>
<keyword evidence="2" id="KW-0804">Transcription</keyword>
<dbReference type="GeneID" id="79267805"/>
<reference evidence="5 6" key="1">
    <citation type="journal article" date="2019" name="Int. J. Syst. Evol. Microbiol.">
        <title>The Global Catalogue of Microorganisms (GCM) 10K type strain sequencing project: providing services to taxonomists for standard genome sequencing and annotation.</title>
        <authorList>
            <consortium name="The Broad Institute Genomics Platform"/>
            <consortium name="The Broad Institute Genome Sequencing Center for Infectious Disease"/>
            <person name="Wu L."/>
            <person name="Ma J."/>
        </authorList>
    </citation>
    <scope>NUCLEOTIDE SEQUENCE [LARGE SCALE GENOMIC DNA]</scope>
    <source>
        <strain evidence="5 6">DT85</strain>
    </source>
</reference>
<dbReference type="Pfam" id="PF15915">
    <property type="entry name" value="BAT"/>
    <property type="match status" value="1"/>
</dbReference>
<proteinExistence type="predicted"/>
<comment type="caution">
    <text evidence="5">The sequence shown here is derived from an EMBL/GenBank/DDBJ whole genome shotgun (WGS) entry which is preliminary data.</text>
</comment>
<dbReference type="AlphaFoldDB" id="A0ABD5ZR88"/>
<organism evidence="5 6">
    <name type="scientific">Halosegnis marinus</name>
    <dbReference type="NCBI Taxonomy" id="3034023"/>
    <lineage>
        <taxon>Archaea</taxon>
        <taxon>Methanobacteriati</taxon>
        <taxon>Methanobacteriota</taxon>
        <taxon>Stenosarchaea group</taxon>
        <taxon>Halobacteria</taxon>
        <taxon>Halobacteriales</taxon>
        <taxon>Natronomonadaceae</taxon>
        <taxon>Halosegnis</taxon>
    </lineage>
</organism>
<dbReference type="Proteomes" id="UP001596398">
    <property type="component" value="Unassembled WGS sequence"/>
</dbReference>